<dbReference type="EMBL" id="JAACJO010000018">
    <property type="protein sequence ID" value="KAF5348847.1"/>
    <property type="molecule type" value="Genomic_DNA"/>
</dbReference>
<gene>
    <name evidence="1" type="ORF">D9756_009801</name>
</gene>
<sequence>MHPLKIHVQASFWESKRKLLPKKTQAKYLEKVIDILSLHIRRWWRLIVIQDRGPAGELPWGKLVHVPFSRADNLENVEIKLIDDFYRPSTKDWGIIEALGKLSSLKQLVWRTSGNLGSLIPALSWEQLDQLTLKGPIRWMQNFPIFAHCASATLLNIKCDQPAHLIQPGLVIKSLCRTSASSLST</sequence>
<name>A0A8H5CYC7_9AGAR</name>
<evidence type="ECO:0000313" key="1">
    <source>
        <dbReference type="EMBL" id="KAF5348847.1"/>
    </source>
</evidence>
<proteinExistence type="predicted"/>
<dbReference type="Proteomes" id="UP000559027">
    <property type="component" value="Unassembled WGS sequence"/>
</dbReference>
<protein>
    <submittedName>
        <fullName evidence="1">Uncharacterized protein</fullName>
    </submittedName>
</protein>
<comment type="caution">
    <text evidence="1">The sequence shown here is derived from an EMBL/GenBank/DDBJ whole genome shotgun (WGS) entry which is preliminary data.</text>
</comment>
<reference evidence="1 2" key="1">
    <citation type="journal article" date="2020" name="ISME J.">
        <title>Uncovering the hidden diversity of litter-decomposition mechanisms in mushroom-forming fungi.</title>
        <authorList>
            <person name="Floudas D."/>
            <person name="Bentzer J."/>
            <person name="Ahren D."/>
            <person name="Johansson T."/>
            <person name="Persson P."/>
            <person name="Tunlid A."/>
        </authorList>
    </citation>
    <scope>NUCLEOTIDE SEQUENCE [LARGE SCALE GENOMIC DNA]</scope>
    <source>
        <strain evidence="1 2">CBS 146.42</strain>
    </source>
</reference>
<evidence type="ECO:0000313" key="2">
    <source>
        <dbReference type="Proteomes" id="UP000559027"/>
    </source>
</evidence>
<organism evidence="1 2">
    <name type="scientific">Leucocoprinus leucothites</name>
    <dbReference type="NCBI Taxonomy" id="201217"/>
    <lineage>
        <taxon>Eukaryota</taxon>
        <taxon>Fungi</taxon>
        <taxon>Dikarya</taxon>
        <taxon>Basidiomycota</taxon>
        <taxon>Agaricomycotina</taxon>
        <taxon>Agaricomycetes</taxon>
        <taxon>Agaricomycetidae</taxon>
        <taxon>Agaricales</taxon>
        <taxon>Agaricineae</taxon>
        <taxon>Agaricaceae</taxon>
        <taxon>Leucocoprinus</taxon>
    </lineage>
</organism>
<keyword evidence="2" id="KW-1185">Reference proteome</keyword>
<accession>A0A8H5CYC7</accession>
<dbReference type="AlphaFoldDB" id="A0A8H5CYC7"/>